<sequence length="59" mass="6715">SGRSSLTQPDVDFARQIEHKYRGDLEHLQEQLEIHVQTIGILVAEKTDLSARLSQSIKQ</sequence>
<reference evidence="1" key="1">
    <citation type="submission" date="2021-02" db="EMBL/GenBank/DDBJ databases">
        <authorList>
            <person name="Nowell W R."/>
        </authorList>
    </citation>
    <scope>NUCLEOTIDE SEQUENCE</scope>
</reference>
<dbReference type="Proteomes" id="UP000676336">
    <property type="component" value="Unassembled WGS sequence"/>
</dbReference>
<feature type="non-terminal residue" evidence="1">
    <location>
        <position position="1"/>
    </location>
</feature>
<evidence type="ECO:0000313" key="2">
    <source>
        <dbReference type="EMBL" id="CAF4417492.1"/>
    </source>
</evidence>
<proteinExistence type="predicted"/>
<gene>
    <name evidence="1" type="ORF">SMN809_LOCUS31175</name>
    <name evidence="2" type="ORF">SMN809_LOCUS31196</name>
</gene>
<evidence type="ECO:0000313" key="3">
    <source>
        <dbReference type="Proteomes" id="UP000676336"/>
    </source>
</evidence>
<evidence type="ECO:0000313" key="1">
    <source>
        <dbReference type="EMBL" id="CAF4417045.1"/>
    </source>
</evidence>
<feature type="non-terminal residue" evidence="1">
    <location>
        <position position="59"/>
    </location>
</feature>
<accession>A0A8S2VVB0</accession>
<organism evidence="1 3">
    <name type="scientific">Rotaria magnacalcarata</name>
    <dbReference type="NCBI Taxonomy" id="392030"/>
    <lineage>
        <taxon>Eukaryota</taxon>
        <taxon>Metazoa</taxon>
        <taxon>Spiralia</taxon>
        <taxon>Gnathifera</taxon>
        <taxon>Rotifera</taxon>
        <taxon>Eurotatoria</taxon>
        <taxon>Bdelloidea</taxon>
        <taxon>Philodinida</taxon>
        <taxon>Philodinidae</taxon>
        <taxon>Rotaria</taxon>
    </lineage>
</organism>
<dbReference type="AlphaFoldDB" id="A0A8S2VVB0"/>
<dbReference type="EMBL" id="CAJOBI010061492">
    <property type="protein sequence ID" value="CAF4417492.1"/>
    <property type="molecule type" value="Genomic_DNA"/>
</dbReference>
<protein>
    <submittedName>
        <fullName evidence="1">Uncharacterized protein</fullName>
    </submittedName>
</protein>
<comment type="caution">
    <text evidence="1">The sequence shown here is derived from an EMBL/GenBank/DDBJ whole genome shotgun (WGS) entry which is preliminary data.</text>
</comment>
<name>A0A8S2VVB0_9BILA</name>
<dbReference type="EMBL" id="CAJOBI010061398">
    <property type="protein sequence ID" value="CAF4417045.1"/>
    <property type="molecule type" value="Genomic_DNA"/>
</dbReference>